<evidence type="ECO:0000313" key="2">
    <source>
        <dbReference type="EMBL" id="CAG8822497.1"/>
    </source>
</evidence>
<reference evidence="2" key="1">
    <citation type="submission" date="2021-06" db="EMBL/GenBank/DDBJ databases">
        <authorList>
            <person name="Kallberg Y."/>
            <person name="Tangrot J."/>
            <person name="Rosling A."/>
        </authorList>
    </citation>
    <scope>NUCLEOTIDE SEQUENCE</scope>
    <source>
        <strain evidence="2">MA453B</strain>
    </source>
</reference>
<organism evidence="2 3">
    <name type="scientific">Dentiscutata erythropus</name>
    <dbReference type="NCBI Taxonomy" id="1348616"/>
    <lineage>
        <taxon>Eukaryota</taxon>
        <taxon>Fungi</taxon>
        <taxon>Fungi incertae sedis</taxon>
        <taxon>Mucoromycota</taxon>
        <taxon>Glomeromycotina</taxon>
        <taxon>Glomeromycetes</taxon>
        <taxon>Diversisporales</taxon>
        <taxon>Gigasporaceae</taxon>
        <taxon>Dentiscutata</taxon>
    </lineage>
</organism>
<gene>
    <name evidence="2" type="ORF">DERYTH_LOCUS27312</name>
</gene>
<dbReference type="AlphaFoldDB" id="A0A9N9KDB5"/>
<feature type="compositionally biased region" description="Basic and acidic residues" evidence="1">
    <location>
        <begin position="14"/>
        <end position="23"/>
    </location>
</feature>
<evidence type="ECO:0000256" key="1">
    <source>
        <dbReference type="SAM" id="MobiDB-lite"/>
    </source>
</evidence>
<comment type="caution">
    <text evidence="2">The sequence shown here is derived from an EMBL/GenBank/DDBJ whole genome shotgun (WGS) entry which is preliminary data.</text>
</comment>
<proteinExistence type="predicted"/>
<dbReference type="SUPFAM" id="SSF56219">
    <property type="entry name" value="DNase I-like"/>
    <property type="match status" value="1"/>
</dbReference>
<dbReference type="EMBL" id="CAJVPY010062218">
    <property type="protein sequence ID" value="CAG8822497.1"/>
    <property type="molecule type" value="Genomic_DNA"/>
</dbReference>
<sequence>EKKEKKGKKIGKNIKKESKTDETIQNDKKEITWKIVTQNIKGLNDKTKQNILWNQCEKSKIDIIFLQETNIKTNSTTSFFSHTHTTQKNEKFLLNEPETYKTWNSSIEN</sequence>
<dbReference type="Proteomes" id="UP000789405">
    <property type="component" value="Unassembled WGS sequence"/>
</dbReference>
<name>A0A9N9KDB5_9GLOM</name>
<protein>
    <submittedName>
        <fullName evidence="2">28539_t:CDS:1</fullName>
    </submittedName>
</protein>
<feature type="compositionally biased region" description="Basic residues" evidence="1">
    <location>
        <begin position="1"/>
        <end position="13"/>
    </location>
</feature>
<feature type="region of interest" description="Disordered" evidence="1">
    <location>
        <begin position="1"/>
        <end position="23"/>
    </location>
</feature>
<evidence type="ECO:0000313" key="3">
    <source>
        <dbReference type="Proteomes" id="UP000789405"/>
    </source>
</evidence>
<dbReference type="OrthoDB" id="10502299at2759"/>
<feature type="non-terminal residue" evidence="2">
    <location>
        <position position="1"/>
    </location>
</feature>
<accession>A0A9N9KDB5</accession>
<dbReference type="Gene3D" id="3.60.10.10">
    <property type="entry name" value="Endonuclease/exonuclease/phosphatase"/>
    <property type="match status" value="1"/>
</dbReference>
<keyword evidence="3" id="KW-1185">Reference proteome</keyword>
<feature type="non-terminal residue" evidence="2">
    <location>
        <position position="109"/>
    </location>
</feature>
<dbReference type="InterPro" id="IPR036691">
    <property type="entry name" value="Endo/exonu/phosph_ase_sf"/>
</dbReference>